<dbReference type="InterPro" id="IPR044554">
    <property type="entry name" value="ANAPC2"/>
</dbReference>
<feature type="domain" description="Anaphase-promoting complex subunit 2 C-terminal" evidence="2">
    <location>
        <begin position="72"/>
        <end position="131"/>
    </location>
</feature>
<dbReference type="GO" id="GO:0005680">
    <property type="term" value="C:anaphase-promoting complex"/>
    <property type="evidence" value="ECO:0007669"/>
    <property type="project" value="TreeGrafter"/>
</dbReference>
<organism evidence="3">
    <name type="scientific">Phallusia mammillata</name>
    <dbReference type="NCBI Taxonomy" id="59560"/>
    <lineage>
        <taxon>Eukaryota</taxon>
        <taxon>Metazoa</taxon>
        <taxon>Chordata</taxon>
        <taxon>Tunicata</taxon>
        <taxon>Ascidiacea</taxon>
        <taxon>Phlebobranchia</taxon>
        <taxon>Ascidiidae</taxon>
        <taxon>Phallusia</taxon>
    </lineage>
</organism>
<dbReference type="InterPro" id="IPR014786">
    <property type="entry name" value="ANAPC2_C"/>
</dbReference>
<dbReference type="InterPro" id="IPR036388">
    <property type="entry name" value="WH-like_DNA-bd_sf"/>
</dbReference>
<dbReference type="PANTHER" id="PTHR45957:SF1">
    <property type="entry name" value="ANAPHASE-PROMOTING COMPLEX SUBUNIT 2"/>
    <property type="match status" value="1"/>
</dbReference>
<dbReference type="InterPro" id="IPR036390">
    <property type="entry name" value="WH_DNA-bd_sf"/>
</dbReference>
<feature type="region of interest" description="Disordered" evidence="1">
    <location>
        <begin position="24"/>
        <end position="62"/>
    </location>
</feature>
<feature type="compositionally biased region" description="Low complexity" evidence="1">
    <location>
        <begin position="26"/>
        <end position="36"/>
    </location>
</feature>
<dbReference type="EMBL" id="LR782895">
    <property type="protein sequence ID" value="CAB3221504.1"/>
    <property type="molecule type" value="mRNA"/>
</dbReference>
<dbReference type="PANTHER" id="PTHR45957">
    <property type="entry name" value="ANAPHASE-PROMOTING COMPLEX SUBUNIT 2"/>
    <property type="match status" value="1"/>
</dbReference>
<evidence type="ECO:0000256" key="1">
    <source>
        <dbReference type="SAM" id="MobiDB-lite"/>
    </source>
</evidence>
<proteinExistence type="evidence at transcript level"/>
<dbReference type="SUPFAM" id="SSF46785">
    <property type="entry name" value="Winged helix' DNA-binding domain"/>
    <property type="match status" value="1"/>
</dbReference>
<protein>
    <submittedName>
        <fullName evidence="3">Anaphase-promoting complex subunit 2-like</fullName>
    </submittedName>
</protein>
<dbReference type="Pfam" id="PF08672">
    <property type="entry name" value="ANAPC2"/>
    <property type="match status" value="1"/>
</dbReference>
<reference evidence="3" key="1">
    <citation type="submission" date="2020-04" db="EMBL/GenBank/DDBJ databases">
        <authorList>
            <person name="Neveu A P."/>
        </authorList>
    </citation>
    <scope>NUCLEOTIDE SEQUENCE</scope>
    <source>
        <tissue evidence="3">Whole embryo</tissue>
    </source>
</reference>
<dbReference type="Gene3D" id="1.10.10.10">
    <property type="entry name" value="Winged helix-like DNA-binding domain superfamily/Winged helix DNA-binding domain"/>
    <property type="match status" value="1"/>
</dbReference>
<dbReference type="GO" id="GO:0070979">
    <property type="term" value="P:protein K11-linked ubiquitination"/>
    <property type="evidence" value="ECO:0007669"/>
    <property type="project" value="TreeGrafter"/>
</dbReference>
<gene>
    <name evidence="3" type="primary">Anapc2</name>
</gene>
<dbReference type="GO" id="GO:0007091">
    <property type="term" value="P:metaphase/anaphase transition of mitotic cell cycle"/>
    <property type="evidence" value="ECO:0007669"/>
    <property type="project" value="TreeGrafter"/>
</dbReference>
<evidence type="ECO:0000259" key="2">
    <source>
        <dbReference type="SMART" id="SM01013"/>
    </source>
</evidence>
<dbReference type="AlphaFoldDB" id="A0A6F9D5S6"/>
<evidence type="ECO:0000313" key="3">
    <source>
        <dbReference type="EMBL" id="CAB3221504.1"/>
    </source>
</evidence>
<name>A0A6F9D5S6_9ASCI</name>
<sequence length="136" mass="15413">MGFWIQQGVIKESKPDTYEIVELNESSTSGGPTSSSVASRIAGGCEEEEEDGVNSDTEKDKREKDEQLFWNYVQGMLKNFESLPLERIHKMLQMFAMHDADMQIESGQLRHLLNAKVQSGLLTIEQGKYKLVKENT</sequence>
<accession>A0A6F9D5S6</accession>
<dbReference type="SMART" id="SM01013">
    <property type="entry name" value="APC2"/>
    <property type="match status" value="1"/>
</dbReference>